<feature type="domain" description="DUF4817" evidence="1">
    <location>
        <begin position="11"/>
        <end position="64"/>
    </location>
</feature>
<evidence type="ECO:0000259" key="1">
    <source>
        <dbReference type="Pfam" id="PF16087"/>
    </source>
</evidence>
<evidence type="ECO:0000313" key="3">
    <source>
        <dbReference type="Proteomes" id="UP000887116"/>
    </source>
</evidence>
<dbReference type="Pfam" id="PF16087">
    <property type="entry name" value="DUF4817"/>
    <property type="match status" value="1"/>
</dbReference>
<organism evidence="2 3">
    <name type="scientific">Trichonephila clavata</name>
    <name type="common">Joro spider</name>
    <name type="synonym">Nephila clavata</name>
    <dbReference type="NCBI Taxonomy" id="2740835"/>
    <lineage>
        <taxon>Eukaryota</taxon>
        <taxon>Metazoa</taxon>
        <taxon>Ecdysozoa</taxon>
        <taxon>Arthropoda</taxon>
        <taxon>Chelicerata</taxon>
        <taxon>Arachnida</taxon>
        <taxon>Araneae</taxon>
        <taxon>Araneomorphae</taxon>
        <taxon>Entelegynae</taxon>
        <taxon>Araneoidea</taxon>
        <taxon>Nephilidae</taxon>
        <taxon>Trichonephila</taxon>
    </lineage>
</organism>
<evidence type="ECO:0000313" key="2">
    <source>
        <dbReference type="EMBL" id="GFR34031.1"/>
    </source>
</evidence>
<proteinExistence type="predicted"/>
<dbReference type="AlphaFoldDB" id="A0A8X6M4P8"/>
<dbReference type="InterPro" id="IPR032135">
    <property type="entry name" value="DUF4817"/>
</dbReference>
<dbReference type="EMBL" id="BMAO01009908">
    <property type="protein sequence ID" value="GFR34031.1"/>
    <property type="molecule type" value="Genomic_DNA"/>
</dbReference>
<keyword evidence="3" id="KW-1185">Reference proteome</keyword>
<comment type="caution">
    <text evidence="2">The sequence shown here is derived from an EMBL/GenBank/DDBJ whole genome shotgun (WGS) entry which is preliminary data.</text>
</comment>
<sequence>MFPDVLMMVSLLERALLVKLFYENNRNASATVREIRRKKCPLRAPKSSKSIRAMIKRFEGTGKLSVQAGRGNKSVTLVLVDVVTSQLLTQRDLEFGGSSARAITPKTGSASHT</sequence>
<gene>
    <name evidence="2" type="ORF">TNCT_329941</name>
</gene>
<dbReference type="Proteomes" id="UP000887116">
    <property type="component" value="Unassembled WGS sequence"/>
</dbReference>
<accession>A0A8X6M4P8</accession>
<reference evidence="2" key="1">
    <citation type="submission" date="2020-07" db="EMBL/GenBank/DDBJ databases">
        <title>Multicomponent nature underlies the extraordinary mechanical properties of spider dragline silk.</title>
        <authorList>
            <person name="Kono N."/>
            <person name="Nakamura H."/>
            <person name="Mori M."/>
            <person name="Yoshida Y."/>
            <person name="Ohtoshi R."/>
            <person name="Malay A.D."/>
            <person name="Moran D.A.P."/>
            <person name="Tomita M."/>
            <person name="Numata K."/>
            <person name="Arakawa K."/>
        </authorList>
    </citation>
    <scope>NUCLEOTIDE SEQUENCE</scope>
</reference>
<protein>
    <recommendedName>
        <fullName evidence="1">DUF4817 domain-containing protein</fullName>
    </recommendedName>
</protein>
<name>A0A8X6M4P8_TRICU</name>